<dbReference type="CDD" id="cd00096">
    <property type="entry name" value="Ig"/>
    <property type="match status" value="1"/>
</dbReference>
<dbReference type="GO" id="GO:0050839">
    <property type="term" value="F:cell adhesion molecule binding"/>
    <property type="evidence" value="ECO:0007669"/>
    <property type="project" value="TreeGrafter"/>
</dbReference>
<feature type="domain" description="Fibronectin type-III" evidence="10">
    <location>
        <begin position="883"/>
        <end position="1008"/>
    </location>
</feature>
<accession>T1JY23</accession>
<feature type="transmembrane region" description="Helical" evidence="8">
    <location>
        <begin position="1031"/>
        <end position="1055"/>
    </location>
</feature>
<dbReference type="GO" id="GO:0005911">
    <property type="term" value="C:cell-cell junction"/>
    <property type="evidence" value="ECO:0007669"/>
    <property type="project" value="TreeGrafter"/>
</dbReference>
<keyword evidence="4" id="KW-1015">Disulfide bond</keyword>
<evidence type="ECO:0000256" key="2">
    <source>
        <dbReference type="ARBA" id="ARBA00022737"/>
    </source>
</evidence>
<evidence type="ECO:0008006" key="13">
    <source>
        <dbReference type="Google" id="ProtNLM"/>
    </source>
</evidence>
<dbReference type="PROSITE" id="PS00290">
    <property type="entry name" value="IG_MHC"/>
    <property type="match status" value="1"/>
</dbReference>
<evidence type="ECO:0000256" key="3">
    <source>
        <dbReference type="ARBA" id="ARBA00023136"/>
    </source>
</evidence>
<feature type="region of interest" description="Disordered" evidence="7">
    <location>
        <begin position="1062"/>
        <end position="1115"/>
    </location>
</feature>
<dbReference type="InterPro" id="IPR013783">
    <property type="entry name" value="Ig-like_fold"/>
</dbReference>
<dbReference type="Pfam" id="PF00041">
    <property type="entry name" value="fn3"/>
    <property type="match status" value="1"/>
</dbReference>
<dbReference type="GO" id="GO:0009653">
    <property type="term" value="P:anatomical structure morphogenesis"/>
    <property type="evidence" value="ECO:0007669"/>
    <property type="project" value="UniProtKB-ARBA"/>
</dbReference>
<feature type="domain" description="Ig-like" evidence="9">
    <location>
        <begin position="170"/>
        <end position="260"/>
    </location>
</feature>
<dbReference type="SMART" id="SM00409">
    <property type="entry name" value="IG"/>
    <property type="match status" value="8"/>
</dbReference>
<dbReference type="SMART" id="SM00408">
    <property type="entry name" value="IGc2"/>
    <property type="match status" value="7"/>
</dbReference>
<evidence type="ECO:0000256" key="6">
    <source>
        <dbReference type="ARBA" id="ARBA00023319"/>
    </source>
</evidence>
<dbReference type="STRING" id="32264.T1JY23"/>
<feature type="domain" description="Ig-like" evidence="9">
    <location>
        <begin position="658"/>
        <end position="773"/>
    </location>
</feature>
<keyword evidence="3 8" id="KW-0472">Membrane</keyword>
<evidence type="ECO:0000256" key="8">
    <source>
        <dbReference type="SAM" id="Phobius"/>
    </source>
</evidence>
<dbReference type="Pfam" id="PF08205">
    <property type="entry name" value="C2-set_2"/>
    <property type="match status" value="3"/>
</dbReference>
<protein>
    <recommendedName>
        <fullName evidence="13">Nephrin</fullName>
    </recommendedName>
</protein>
<evidence type="ECO:0000256" key="7">
    <source>
        <dbReference type="SAM" id="MobiDB-lite"/>
    </source>
</evidence>
<evidence type="ECO:0000313" key="12">
    <source>
        <dbReference type="Proteomes" id="UP000015104"/>
    </source>
</evidence>
<dbReference type="HOGENOM" id="CLU_003881_1_1_1"/>
<dbReference type="InterPro" id="IPR003961">
    <property type="entry name" value="FN3_dom"/>
</dbReference>
<dbReference type="EMBL" id="CAEY01000838">
    <property type="status" value="NOT_ANNOTATED_CDS"/>
    <property type="molecule type" value="Genomic_DNA"/>
</dbReference>
<keyword evidence="2" id="KW-0677">Repeat</keyword>
<feature type="domain" description="Ig-like" evidence="9">
    <location>
        <begin position="565"/>
        <end position="653"/>
    </location>
</feature>
<keyword evidence="8" id="KW-0812">Transmembrane</keyword>
<proteinExistence type="predicted"/>
<feature type="region of interest" description="Disordered" evidence="7">
    <location>
        <begin position="923"/>
        <end position="959"/>
    </location>
</feature>
<dbReference type="Proteomes" id="UP000015104">
    <property type="component" value="Unassembled WGS sequence"/>
</dbReference>
<dbReference type="InterPro" id="IPR036116">
    <property type="entry name" value="FN3_sf"/>
</dbReference>
<reference evidence="11" key="2">
    <citation type="submission" date="2015-06" db="UniProtKB">
        <authorList>
            <consortium name="EnsemblMetazoa"/>
        </authorList>
    </citation>
    <scope>IDENTIFICATION</scope>
</reference>
<dbReference type="PROSITE" id="PS50835">
    <property type="entry name" value="IG_LIKE"/>
    <property type="match status" value="8"/>
</dbReference>
<keyword evidence="12" id="KW-1185">Reference proteome</keyword>
<dbReference type="SMART" id="SM00060">
    <property type="entry name" value="FN3"/>
    <property type="match status" value="1"/>
</dbReference>
<evidence type="ECO:0000313" key="11">
    <source>
        <dbReference type="EnsemblMetazoa" id="tetur02g14070.1"/>
    </source>
</evidence>
<comment type="subcellular location">
    <subcellularLocation>
        <location evidence="1">Membrane</location>
        <topology evidence="1">Single-pass type I membrane protein</topology>
    </subcellularLocation>
</comment>
<dbReference type="InterPro" id="IPR003006">
    <property type="entry name" value="Ig/MHC_CS"/>
</dbReference>
<evidence type="ECO:0000256" key="5">
    <source>
        <dbReference type="ARBA" id="ARBA00023180"/>
    </source>
</evidence>
<dbReference type="InterPro" id="IPR003599">
    <property type="entry name" value="Ig_sub"/>
</dbReference>
<sequence length="1215" mass="132519">MDGNPSEGVHNLKIERASIDDDGEYQCQVGPATNNKAIRANSRLTVLLKPKKIEINGHTNGSAVEIREGEKVTLTCLVYGGKPAAKIKWFRKDIELKTDNLPNQSVLTVTSSLNEGSSSDQITATKSQLLLNLHSEDNGVTYSCSASHPALSNPLRSTVSMSVLYPPGPPEILGYSTGKAVRSGDTLKLRCRSRGGNPLAQLVWYKDDEQVDFSFDSYAGRESVNEYIFTVKPEHNNAKLTCESKTPINPTPMTTSVTLSVQFAPSKVTIVGPDEAKAGDNVTMICKTDASNPPSELSWSIDGRTIRTENIYKSHSKGGYITTTNITLPILSTERSMKTFSCFAVNQALDKTVPASHALSILYAPFNPSIVGYDESQSLHSGTVKRFTCESQGGNPLADLKWFKGKEEITSGWTVTSTVNGVSSELTLVVTDSDNGAIYRCEASNAASKEPLEASVKLKVYFAPSKVKIKSRPARPKAGNKVDLICETESSNPASEVVWWRNGQLLPGHVNSTIDSSFGGKSTKNVLKMNVTSSDDGSIFTCQAINKLLDQSVHDALTLNVLFKPEFISSEPLASFELVEGSEASINLTARGNPSNIKYKWHRINGNGELDATRFYTDGPILNITSVLRQDSGSYLIEASNSQGTTKLPFKLNIKYAATITKTSDLVLVEMGKTAYLECTVDANPITADLIKWQRKPNYIENSMDDSLESTFSSSTLPNEFISMDEERFKITLEENRSFLSVFNITESDSGAYECLASNGIGSPDKATTNLVVKHKPRIINSPILSKSASDNGSKGKLICRAQGAPNITFQWLREGAIISDKPGNTKYNTEPAEQLNLITYQSVLIINEVANSDYGPYDCVASNELGINRLTVHFNHTSQPDPPLVLKVVNRTSSSVTLKWIPGFDGGLPQSFRIRYQKVDATGSTTLPSPNPTSSASLPNTQSTPDASSSISTEPAQYSDVYPSNTTIYTIKGLTDNTEYSFNVMAYNDLGESKYTHDIVKGKTLQETPISETERISQVFSGRSGDVPRLIIIAVSILGSSLLLLNVVLVVCFVRKRRKKRLEEEADGSSTNKPTTIEMYAPASGSGGSYTNGPNETSLSGSDEEKHSEGAYSGHTDYDMEMNPGDTLNGNQQNIHPNIHSYMHGNIHQSLSTYLIDDTLDHVTSYYQPMFGQENKCINIPPVPPLRSINLASFLPMINEEPLFINSSPLGHLV</sequence>
<feature type="domain" description="Ig-like" evidence="9">
    <location>
        <begin position="777"/>
        <end position="876"/>
    </location>
</feature>
<keyword evidence="8" id="KW-1133">Transmembrane helix</keyword>
<dbReference type="PANTHER" id="PTHR11640">
    <property type="entry name" value="NEPHRIN"/>
    <property type="match status" value="1"/>
</dbReference>
<feature type="domain" description="Ig-like" evidence="9">
    <location>
        <begin position="265"/>
        <end position="360"/>
    </location>
</feature>
<dbReference type="GO" id="GO:0098609">
    <property type="term" value="P:cell-cell adhesion"/>
    <property type="evidence" value="ECO:0007669"/>
    <property type="project" value="TreeGrafter"/>
</dbReference>
<keyword evidence="6" id="KW-0393">Immunoglobulin domain</keyword>
<evidence type="ECO:0000259" key="9">
    <source>
        <dbReference type="PROSITE" id="PS50835"/>
    </source>
</evidence>
<feature type="domain" description="Ig-like" evidence="9">
    <location>
        <begin position="50"/>
        <end position="160"/>
    </location>
</feature>
<reference evidence="12" key="1">
    <citation type="submission" date="2011-08" db="EMBL/GenBank/DDBJ databases">
        <authorList>
            <person name="Rombauts S."/>
        </authorList>
    </citation>
    <scope>NUCLEOTIDE SEQUENCE</scope>
    <source>
        <strain evidence="12">London</strain>
    </source>
</reference>
<feature type="compositionally biased region" description="Low complexity" evidence="7">
    <location>
        <begin position="925"/>
        <end position="942"/>
    </location>
</feature>
<dbReference type="InterPro" id="IPR007110">
    <property type="entry name" value="Ig-like_dom"/>
</dbReference>
<dbReference type="Pfam" id="PF13927">
    <property type="entry name" value="Ig_3"/>
    <property type="match status" value="2"/>
</dbReference>
<dbReference type="InterPro" id="IPR003598">
    <property type="entry name" value="Ig_sub2"/>
</dbReference>
<dbReference type="InterPro" id="IPR051275">
    <property type="entry name" value="Cell_adhesion_signaling"/>
</dbReference>
<dbReference type="AlphaFoldDB" id="T1JY23"/>
<dbReference type="EMBL" id="CAEY01000839">
    <property type="status" value="NOT_ANNOTATED_CDS"/>
    <property type="molecule type" value="Genomic_DNA"/>
</dbReference>
<dbReference type="GO" id="GO:0030154">
    <property type="term" value="P:cell differentiation"/>
    <property type="evidence" value="ECO:0007669"/>
    <property type="project" value="UniProtKB-ARBA"/>
</dbReference>
<dbReference type="eggNOG" id="KOG3515">
    <property type="taxonomic scope" value="Eukaryota"/>
</dbReference>
<dbReference type="Gene3D" id="2.60.40.10">
    <property type="entry name" value="Immunoglobulins"/>
    <property type="match status" value="10"/>
</dbReference>
<dbReference type="InterPro" id="IPR013162">
    <property type="entry name" value="CD80_C2-set"/>
</dbReference>
<name>T1JY23_TETUR</name>
<dbReference type="InterPro" id="IPR013098">
    <property type="entry name" value="Ig_I-set"/>
</dbReference>
<feature type="compositionally biased region" description="Polar residues" evidence="7">
    <location>
        <begin position="943"/>
        <end position="959"/>
    </location>
</feature>
<evidence type="ECO:0000259" key="10">
    <source>
        <dbReference type="PROSITE" id="PS50853"/>
    </source>
</evidence>
<dbReference type="PROSITE" id="PS50853">
    <property type="entry name" value="FN3"/>
    <property type="match status" value="1"/>
</dbReference>
<dbReference type="SUPFAM" id="SSF49265">
    <property type="entry name" value="Fibronectin type III"/>
    <property type="match status" value="1"/>
</dbReference>
<dbReference type="GO" id="GO:0005886">
    <property type="term" value="C:plasma membrane"/>
    <property type="evidence" value="ECO:0007669"/>
    <property type="project" value="TreeGrafter"/>
</dbReference>
<dbReference type="SUPFAM" id="SSF48726">
    <property type="entry name" value="Immunoglobulin"/>
    <property type="match status" value="8"/>
</dbReference>
<dbReference type="InterPro" id="IPR036179">
    <property type="entry name" value="Ig-like_dom_sf"/>
</dbReference>
<feature type="domain" description="Ig-like" evidence="9">
    <location>
        <begin position="464"/>
        <end position="560"/>
    </location>
</feature>
<feature type="compositionally biased region" description="Polar residues" evidence="7">
    <location>
        <begin position="1092"/>
        <end position="1102"/>
    </location>
</feature>
<evidence type="ECO:0000256" key="4">
    <source>
        <dbReference type="ARBA" id="ARBA00023157"/>
    </source>
</evidence>
<evidence type="ECO:0000256" key="1">
    <source>
        <dbReference type="ARBA" id="ARBA00004479"/>
    </source>
</evidence>
<dbReference type="PANTHER" id="PTHR11640:SF136">
    <property type="entry name" value="NEPHRIN"/>
    <property type="match status" value="1"/>
</dbReference>
<dbReference type="CDD" id="cd00063">
    <property type="entry name" value="FN3"/>
    <property type="match status" value="1"/>
</dbReference>
<dbReference type="EnsemblMetazoa" id="tetur02g14070.1">
    <property type="protein sequence ID" value="tetur02g14070.1"/>
    <property type="gene ID" value="tetur02g14070"/>
</dbReference>
<organism evidence="11 12">
    <name type="scientific">Tetranychus urticae</name>
    <name type="common">Two-spotted spider mite</name>
    <dbReference type="NCBI Taxonomy" id="32264"/>
    <lineage>
        <taxon>Eukaryota</taxon>
        <taxon>Metazoa</taxon>
        <taxon>Ecdysozoa</taxon>
        <taxon>Arthropoda</taxon>
        <taxon>Chelicerata</taxon>
        <taxon>Arachnida</taxon>
        <taxon>Acari</taxon>
        <taxon>Acariformes</taxon>
        <taxon>Trombidiformes</taxon>
        <taxon>Prostigmata</taxon>
        <taxon>Eleutherengona</taxon>
        <taxon>Raphignathae</taxon>
        <taxon>Tetranychoidea</taxon>
        <taxon>Tetranychidae</taxon>
        <taxon>Tetranychus</taxon>
    </lineage>
</organism>
<dbReference type="Pfam" id="PF07679">
    <property type="entry name" value="I-set"/>
    <property type="match status" value="2"/>
</dbReference>
<keyword evidence="5" id="KW-0325">Glycoprotein</keyword>
<feature type="domain" description="Ig-like" evidence="9">
    <location>
        <begin position="368"/>
        <end position="457"/>
    </location>
</feature>